<evidence type="ECO:0000313" key="2">
    <source>
        <dbReference type="Proteomes" id="UP000012073"/>
    </source>
</evidence>
<reference evidence="2" key="1">
    <citation type="journal article" date="2013" name="Proc. Natl. Acad. Sci. U.S.A.">
        <title>Genome structure and metabolic features in the red seaweed Chondrus crispus shed light on evolution of the Archaeplastida.</title>
        <authorList>
            <person name="Collen J."/>
            <person name="Porcel B."/>
            <person name="Carre W."/>
            <person name="Ball S.G."/>
            <person name="Chaparro C."/>
            <person name="Tonon T."/>
            <person name="Barbeyron T."/>
            <person name="Michel G."/>
            <person name="Noel B."/>
            <person name="Valentin K."/>
            <person name="Elias M."/>
            <person name="Artiguenave F."/>
            <person name="Arun A."/>
            <person name="Aury J.M."/>
            <person name="Barbosa-Neto J.F."/>
            <person name="Bothwell J.H."/>
            <person name="Bouget F.Y."/>
            <person name="Brillet L."/>
            <person name="Cabello-Hurtado F."/>
            <person name="Capella-Gutierrez S."/>
            <person name="Charrier B."/>
            <person name="Cladiere L."/>
            <person name="Cock J.M."/>
            <person name="Coelho S.M."/>
            <person name="Colleoni C."/>
            <person name="Czjzek M."/>
            <person name="Da Silva C."/>
            <person name="Delage L."/>
            <person name="Denoeud F."/>
            <person name="Deschamps P."/>
            <person name="Dittami S.M."/>
            <person name="Gabaldon T."/>
            <person name="Gachon C.M."/>
            <person name="Groisillier A."/>
            <person name="Herve C."/>
            <person name="Jabbari K."/>
            <person name="Katinka M."/>
            <person name="Kloareg B."/>
            <person name="Kowalczyk N."/>
            <person name="Labadie K."/>
            <person name="Leblanc C."/>
            <person name="Lopez P.J."/>
            <person name="McLachlan D.H."/>
            <person name="Meslet-Cladiere L."/>
            <person name="Moustafa A."/>
            <person name="Nehr Z."/>
            <person name="Nyvall Collen P."/>
            <person name="Panaud O."/>
            <person name="Partensky F."/>
            <person name="Poulain J."/>
            <person name="Rensing S.A."/>
            <person name="Rousvoal S."/>
            <person name="Samson G."/>
            <person name="Symeonidi A."/>
            <person name="Weissenbach J."/>
            <person name="Zambounis A."/>
            <person name="Wincker P."/>
            <person name="Boyen C."/>
        </authorList>
    </citation>
    <scope>NUCLEOTIDE SEQUENCE [LARGE SCALE GENOMIC DNA]</scope>
    <source>
        <strain evidence="2">cv. Stackhouse</strain>
    </source>
</reference>
<accession>R7Q8A3</accession>
<name>R7Q8A3_CHOCR</name>
<sequence length="83" mass="8987">MQQVTLHSGQRVPWAQCHADLSSADERRVSYKTVSMPRGTYSILRAHMKRDSLTPSTLLPSSMTSLVSMTSAASCTASSKSPS</sequence>
<dbReference type="AlphaFoldDB" id="R7Q8A3"/>
<evidence type="ECO:0000313" key="1">
    <source>
        <dbReference type="EMBL" id="CDF33715.1"/>
    </source>
</evidence>
<dbReference type="GeneID" id="17321247"/>
<gene>
    <name evidence="1" type="ORF">CHC_T00002503001</name>
</gene>
<protein>
    <submittedName>
        <fullName evidence="1">Uncharacterized protein</fullName>
    </submittedName>
</protein>
<keyword evidence="2" id="KW-1185">Reference proteome</keyword>
<dbReference type="RefSeq" id="XP_005713534.1">
    <property type="nucleotide sequence ID" value="XM_005713477.1"/>
</dbReference>
<dbReference type="KEGG" id="ccp:CHC_T00002503001"/>
<dbReference type="Gramene" id="CDF33715">
    <property type="protein sequence ID" value="CDF33715"/>
    <property type="gene ID" value="CHC_T00002503001"/>
</dbReference>
<dbReference type="EMBL" id="HG001655">
    <property type="protein sequence ID" value="CDF33715.1"/>
    <property type="molecule type" value="Genomic_DNA"/>
</dbReference>
<proteinExistence type="predicted"/>
<dbReference type="Proteomes" id="UP000012073">
    <property type="component" value="Unassembled WGS sequence"/>
</dbReference>
<organism evidence="1 2">
    <name type="scientific">Chondrus crispus</name>
    <name type="common">Carrageen Irish moss</name>
    <name type="synonym">Polymorpha crispa</name>
    <dbReference type="NCBI Taxonomy" id="2769"/>
    <lineage>
        <taxon>Eukaryota</taxon>
        <taxon>Rhodophyta</taxon>
        <taxon>Florideophyceae</taxon>
        <taxon>Rhodymeniophycidae</taxon>
        <taxon>Gigartinales</taxon>
        <taxon>Gigartinaceae</taxon>
        <taxon>Chondrus</taxon>
    </lineage>
</organism>